<accession>A0AAU8JRZ8</accession>
<dbReference type="AlphaFoldDB" id="A0AAU8JRZ8"/>
<organism evidence="5">
    <name type="scientific">Kitasatospora camelliae</name>
    <dbReference type="NCBI Taxonomy" id="3156397"/>
    <lineage>
        <taxon>Bacteria</taxon>
        <taxon>Bacillati</taxon>
        <taxon>Actinomycetota</taxon>
        <taxon>Actinomycetes</taxon>
        <taxon>Kitasatosporales</taxon>
        <taxon>Streptomycetaceae</taxon>
        <taxon>Kitasatospora</taxon>
    </lineage>
</organism>
<dbReference type="InterPro" id="IPR009078">
    <property type="entry name" value="Ferritin-like_SF"/>
</dbReference>
<name>A0AAU8JRZ8_9ACTN</name>
<evidence type="ECO:0000256" key="1">
    <source>
        <dbReference type="ARBA" id="ARBA00001970"/>
    </source>
</evidence>
<keyword evidence="3" id="KW-0408">Iron</keyword>
<dbReference type="GO" id="GO:0004322">
    <property type="term" value="F:ferroxidase activity"/>
    <property type="evidence" value="ECO:0007669"/>
    <property type="project" value="TreeGrafter"/>
</dbReference>
<dbReference type="InterPro" id="IPR012347">
    <property type="entry name" value="Ferritin-like"/>
</dbReference>
<dbReference type="InterPro" id="IPR014490">
    <property type="entry name" value="Dps-like"/>
</dbReference>
<evidence type="ECO:0000256" key="3">
    <source>
        <dbReference type="ARBA" id="ARBA00023004"/>
    </source>
</evidence>
<feature type="domain" description="Ferritin/DPS" evidence="4">
    <location>
        <begin position="39"/>
        <end position="175"/>
    </location>
</feature>
<dbReference type="Gene3D" id="1.20.1260.10">
    <property type="match status" value="1"/>
</dbReference>
<protein>
    <submittedName>
        <fullName evidence="5">Ferritin-like domain-containing protein</fullName>
    </submittedName>
</protein>
<evidence type="ECO:0000256" key="2">
    <source>
        <dbReference type="ARBA" id="ARBA00022434"/>
    </source>
</evidence>
<dbReference type="KEGG" id="kcm:ABWK59_07045"/>
<dbReference type="GO" id="GO:0008199">
    <property type="term" value="F:ferric iron binding"/>
    <property type="evidence" value="ECO:0007669"/>
    <property type="project" value="InterPro"/>
</dbReference>
<dbReference type="Pfam" id="PF00210">
    <property type="entry name" value="Ferritin"/>
    <property type="match status" value="1"/>
</dbReference>
<dbReference type="GO" id="GO:0005829">
    <property type="term" value="C:cytosol"/>
    <property type="evidence" value="ECO:0007669"/>
    <property type="project" value="TreeGrafter"/>
</dbReference>
<evidence type="ECO:0000313" key="5">
    <source>
        <dbReference type="EMBL" id="XCM78705.1"/>
    </source>
</evidence>
<evidence type="ECO:0000259" key="4">
    <source>
        <dbReference type="Pfam" id="PF00210"/>
    </source>
</evidence>
<dbReference type="PIRSF" id="PIRSF018063">
    <property type="entry name" value="Ferrtn_UCP018063"/>
    <property type="match status" value="1"/>
</dbReference>
<sequence>MSESLALDVDRIRREARQTMAAGPVADRHGLDTERVISVLNDVVATEVVGWLRSTRHALAARGQDLDRVNRLYEEHADQEMRHAVAVAERIAQLGGRPHFDPATLAQRAHTDYGVPDAAEFRATMEQSLLAGRIAVSTYQEIARWLGDRDPDTRRLIEAVLADEEGTADALAVLLAG</sequence>
<reference evidence="5" key="1">
    <citation type="submission" date="2024-06" db="EMBL/GenBank/DDBJ databases">
        <title>The genome sequences of Kitasatospora sp. strain HUAS MG31.</title>
        <authorList>
            <person name="Mo P."/>
        </authorList>
    </citation>
    <scope>NUCLEOTIDE SEQUENCE</scope>
    <source>
        <strain evidence="5">HUAS MG31</strain>
    </source>
</reference>
<dbReference type="SUPFAM" id="SSF47240">
    <property type="entry name" value="Ferritin-like"/>
    <property type="match status" value="1"/>
</dbReference>
<comment type="cofactor">
    <cofactor evidence="1">
        <name>heme b</name>
        <dbReference type="ChEBI" id="CHEBI:60344"/>
    </cofactor>
</comment>
<keyword evidence="2" id="KW-0409">Iron storage</keyword>
<dbReference type="GO" id="GO:0020037">
    <property type="term" value="F:heme binding"/>
    <property type="evidence" value="ECO:0007669"/>
    <property type="project" value="TreeGrafter"/>
</dbReference>
<dbReference type="PANTHER" id="PTHR30295:SF1">
    <property type="entry name" value="DNA PROTECTION DURING STARVATION PROTEIN"/>
    <property type="match status" value="1"/>
</dbReference>
<proteinExistence type="predicted"/>
<gene>
    <name evidence="5" type="ORF">ABWK59_07045</name>
</gene>
<dbReference type="GO" id="GO:0006879">
    <property type="term" value="P:intracellular iron ion homeostasis"/>
    <property type="evidence" value="ECO:0007669"/>
    <property type="project" value="UniProtKB-KW"/>
</dbReference>
<dbReference type="PANTHER" id="PTHR30295">
    <property type="entry name" value="BACTERIOFERRITIN"/>
    <property type="match status" value="1"/>
</dbReference>
<dbReference type="InterPro" id="IPR008331">
    <property type="entry name" value="Ferritin_DPS_dom"/>
</dbReference>
<dbReference type="EMBL" id="CP159872">
    <property type="protein sequence ID" value="XCM78705.1"/>
    <property type="molecule type" value="Genomic_DNA"/>
</dbReference>
<dbReference type="RefSeq" id="WP_354638813.1">
    <property type="nucleotide sequence ID" value="NZ_CP159872.1"/>
</dbReference>